<evidence type="ECO:0000256" key="2">
    <source>
        <dbReference type="PIRNR" id="PIRNR037226"/>
    </source>
</evidence>
<dbReference type="AlphaFoldDB" id="A0A8I2ZNR8"/>
<evidence type="ECO:0000256" key="1">
    <source>
        <dbReference type="ARBA" id="ARBA00006247"/>
    </source>
</evidence>
<dbReference type="InterPro" id="IPR017439">
    <property type="entry name" value="Amidohydrolase"/>
</dbReference>
<feature type="signal peptide" evidence="4">
    <location>
        <begin position="1"/>
        <end position="19"/>
    </location>
</feature>
<feature type="chain" id="PRO_5034241730" description="Peptidase M20 domain-containing protein 2" evidence="4">
    <location>
        <begin position="20"/>
        <end position="444"/>
    </location>
</feature>
<feature type="domain" description="Peptidase M20 dimerisation" evidence="5">
    <location>
        <begin position="208"/>
        <end position="299"/>
    </location>
</feature>
<reference evidence="6" key="1">
    <citation type="journal article" date="2021" name="Mol. Plant Pathol.">
        <title>A 20-kb lineage-specific genomic region tames virulence in pathogenic amphidiploid Verticillium longisporum.</title>
        <authorList>
            <person name="Harting R."/>
            <person name="Starke J."/>
            <person name="Kusch H."/>
            <person name="Poggeler S."/>
            <person name="Maurus I."/>
            <person name="Schluter R."/>
            <person name="Landesfeind M."/>
            <person name="Bulla I."/>
            <person name="Nowrousian M."/>
            <person name="de Jonge R."/>
            <person name="Stahlhut G."/>
            <person name="Hoff K.J."/>
            <person name="Asshauer K.P."/>
            <person name="Thurmer A."/>
            <person name="Stanke M."/>
            <person name="Daniel R."/>
            <person name="Morgenstern B."/>
            <person name="Thomma B.P.H.J."/>
            <person name="Kronstad J.W."/>
            <person name="Braus-Stromeyer S.A."/>
            <person name="Braus G.H."/>
        </authorList>
    </citation>
    <scope>NUCLEOTIDE SEQUENCE</scope>
    <source>
        <strain evidence="6">Vl32</strain>
    </source>
</reference>
<dbReference type="NCBIfam" id="TIGR01891">
    <property type="entry name" value="amidohydrolases"/>
    <property type="match status" value="1"/>
</dbReference>
<evidence type="ECO:0000313" key="7">
    <source>
        <dbReference type="Proteomes" id="UP000689129"/>
    </source>
</evidence>
<gene>
    <name evidence="6" type="ORF">HYQ45_007257</name>
</gene>
<dbReference type="Pfam" id="PF07687">
    <property type="entry name" value="M20_dimer"/>
    <property type="match status" value="1"/>
</dbReference>
<keyword evidence="4" id="KW-0732">Signal</keyword>
<dbReference type="PANTHER" id="PTHR30575">
    <property type="entry name" value="PEPTIDASE M20"/>
    <property type="match status" value="1"/>
</dbReference>
<evidence type="ECO:0000256" key="3">
    <source>
        <dbReference type="SAM" id="MobiDB-lite"/>
    </source>
</evidence>
<sequence>MSRLYAAALLFALAAPALAQNCSAPVPGNITASVHFKAVSDYLDSIADDLWPLNKEIHDNPELGYEEVEAHDLLTSFMESQDGWNVTRSLGGIDTAFMAVFEGSGGGPVISFNAEYDALPGLGHACGHNLIATASVGGALATAEIMRAESLAGRVILFGTPAEESLGGKVKMLEAGLFDDAQIDISLISHPTAGNDSPYMITTATDRFDVEYHGREAHAAAGPWEGVNAQDALLVANTALGFMRPQMRPSDKVHGFIASGGSRINVIPALATASYQIRSNDAEQLANFTERVVACFEAGALASGAEMNLTMRPYGYANMVSNDALAESYTAWFESLGGDMEDPVIDKKRDPSGSTDQGNISHDFPSISPYFGITNEDGSQPAGGPHTTAFEVASGSRAAFDKAIMVAKSLAGVAVDVLTVEGLLEKIKEEFEQTKKSSKRKARR</sequence>
<comment type="similarity">
    <text evidence="1 2">Belongs to the peptidase M20A family.</text>
</comment>
<dbReference type="FunFam" id="3.30.70.360:FF:000004">
    <property type="entry name" value="Peptidase M20 domain-containing protein 2"/>
    <property type="match status" value="1"/>
</dbReference>
<evidence type="ECO:0000313" key="6">
    <source>
        <dbReference type="EMBL" id="KAG7134900.1"/>
    </source>
</evidence>
<dbReference type="OrthoDB" id="6119954at2759"/>
<dbReference type="InterPro" id="IPR017144">
    <property type="entry name" value="Xaa-Arg_dipeptidase"/>
</dbReference>
<dbReference type="Proteomes" id="UP000689129">
    <property type="component" value="Unassembled WGS sequence"/>
</dbReference>
<dbReference type="Pfam" id="PF01546">
    <property type="entry name" value="Peptidase_M20"/>
    <property type="match status" value="1"/>
</dbReference>
<protein>
    <recommendedName>
        <fullName evidence="2">Peptidase M20 domain-containing protein 2</fullName>
    </recommendedName>
</protein>
<dbReference type="GO" id="GO:0016805">
    <property type="term" value="F:dipeptidase activity"/>
    <property type="evidence" value="ECO:0007669"/>
    <property type="project" value="TreeGrafter"/>
</dbReference>
<name>A0A8I2ZNR8_VERLO</name>
<proteinExistence type="inferred from homology"/>
<dbReference type="InterPro" id="IPR011650">
    <property type="entry name" value="Peptidase_M20_dimer"/>
</dbReference>
<dbReference type="EMBL" id="JAEMWZ010000128">
    <property type="protein sequence ID" value="KAG7134900.1"/>
    <property type="molecule type" value="Genomic_DNA"/>
</dbReference>
<dbReference type="CDD" id="cd05672">
    <property type="entry name" value="M20_ACY1L2-like"/>
    <property type="match status" value="1"/>
</dbReference>
<evidence type="ECO:0000256" key="4">
    <source>
        <dbReference type="SAM" id="SignalP"/>
    </source>
</evidence>
<dbReference type="PANTHER" id="PTHR30575:SF4">
    <property type="entry name" value="PEPTIDASE M20 DOMAIN-CONTAINING PROTEIN 2"/>
    <property type="match status" value="1"/>
</dbReference>
<dbReference type="InterPro" id="IPR002933">
    <property type="entry name" value="Peptidase_M20"/>
</dbReference>
<dbReference type="InterPro" id="IPR052030">
    <property type="entry name" value="Peptidase_M20/M20A_hydrolases"/>
</dbReference>
<feature type="region of interest" description="Disordered" evidence="3">
    <location>
        <begin position="342"/>
        <end position="362"/>
    </location>
</feature>
<dbReference type="PIRSF" id="PIRSF037226">
    <property type="entry name" value="Amidohydrolase_ACY1L2_prd"/>
    <property type="match status" value="1"/>
</dbReference>
<comment type="caution">
    <text evidence="6">The sequence shown here is derived from an EMBL/GenBank/DDBJ whole genome shotgun (WGS) entry which is preliminary data.</text>
</comment>
<organism evidence="6 7">
    <name type="scientific">Verticillium longisporum</name>
    <name type="common">Verticillium dahliae var. longisporum</name>
    <dbReference type="NCBI Taxonomy" id="100787"/>
    <lineage>
        <taxon>Eukaryota</taxon>
        <taxon>Fungi</taxon>
        <taxon>Dikarya</taxon>
        <taxon>Ascomycota</taxon>
        <taxon>Pezizomycotina</taxon>
        <taxon>Sordariomycetes</taxon>
        <taxon>Hypocreomycetidae</taxon>
        <taxon>Glomerellales</taxon>
        <taxon>Plectosphaerellaceae</taxon>
        <taxon>Verticillium</taxon>
    </lineage>
</organism>
<accession>A0A8I2ZNR8</accession>
<evidence type="ECO:0000259" key="5">
    <source>
        <dbReference type="Pfam" id="PF07687"/>
    </source>
</evidence>